<reference evidence="1 2" key="1">
    <citation type="journal article" date="2009" name="Genome Res.">
        <title>Whole genome sequence of Desulfovibrio magneticus strain RS-1 revealed common gene clusters in magnetotactic bacteria.</title>
        <authorList>
            <person name="Nakazawa H."/>
            <person name="Arakaki A."/>
            <person name="Narita-Yamada S."/>
            <person name="Yashiro I."/>
            <person name="Jinno K."/>
            <person name="Aoki N."/>
            <person name="Tsuruyama A."/>
            <person name="Okamura Y."/>
            <person name="Tanikawa S."/>
            <person name="Fujita N."/>
            <person name="Takeyama H."/>
            <person name="Matsunaga T."/>
        </authorList>
    </citation>
    <scope>NUCLEOTIDE SEQUENCE [LARGE SCALE GENOMIC DNA]</scope>
    <source>
        <strain evidence="2">ATCC 700980 / DSM 13731 / RS-1</strain>
    </source>
</reference>
<evidence type="ECO:0000313" key="2">
    <source>
        <dbReference type="Proteomes" id="UP000009071"/>
    </source>
</evidence>
<evidence type="ECO:0000313" key="1">
    <source>
        <dbReference type="EMBL" id="BAH74203.1"/>
    </source>
</evidence>
<proteinExistence type="predicted"/>
<sequence>MAIEYLEWADKAFAFDRKAFKLFLMVGDKMEELSPKTFSSFTKVCSSGDPITREEALEWAEEFAERRVAR</sequence>
<gene>
    <name evidence="1" type="ordered locus">DMR_07120</name>
</gene>
<dbReference type="Proteomes" id="UP000009071">
    <property type="component" value="Chromosome"/>
</dbReference>
<protein>
    <submittedName>
        <fullName evidence="1">Uncharacterized protein</fullName>
    </submittedName>
</protein>
<name>C4XJ39_SOLM1</name>
<dbReference type="KEGG" id="dma:DMR_07120"/>
<organism evidence="1 2">
    <name type="scientific">Solidesulfovibrio magneticus (strain ATCC 700980 / DSM 13731 / RS-1)</name>
    <name type="common">Desulfovibrio magneticus</name>
    <dbReference type="NCBI Taxonomy" id="573370"/>
    <lineage>
        <taxon>Bacteria</taxon>
        <taxon>Pseudomonadati</taxon>
        <taxon>Thermodesulfobacteriota</taxon>
        <taxon>Desulfovibrionia</taxon>
        <taxon>Desulfovibrionales</taxon>
        <taxon>Desulfovibrionaceae</taxon>
        <taxon>Solidesulfovibrio</taxon>
    </lineage>
</organism>
<accession>C4XJ39</accession>
<dbReference type="HOGENOM" id="CLU_2751222_0_0_7"/>
<keyword evidence="2" id="KW-1185">Reference proteome</keyword>
<dbReference type="RefSeq" id="WP_012750278.1">
    <property type="nucleotide sequence ID" value="NC_012796.1"/>
</dbReference>
<dbReference type="EMBL" id="AP010904">
    <property type="protein sequence ID" value="BAH74203.1"/>
    <property type="molecule type" value="Genomic_DNA"/>
</dbReference>
<dbReference type="AlphaFoldDB" id="C4XJ39"/>